<dbReference type="PANTHER" id="PTHR45982:SF1">
    <property type="entry name" value="REGULATOR OF CHROMOSOME CONDENSATION"/>
    <property type="match status" value="1"/>
</dbReference>
<proteinExistence type="predicted"/>
<dbReference type="Gene3D" id="2.130.10.30">
    <property type="entry name" value="Regulator of chromosome condensation 1/beta-lactamase-inhibitor protein II"/>
    <property type="match status" value="1"/>
</dbReference>
<dbReference type="Pfam" id="PF13540">
    <property type="entry name" value="RCC1_2"/>
    <property type="match status" value="1"/>
</dbReference>
<dbReference type="SUPFAM" id="SSF50985">
    <property type="entry name" value="RCC1/BLIP-II"/>
    <property type="match status" value="1"/>
</dbReference>
<keyword evidence="3" id="KW-1185">Reference proteome</keyword>
<feature type="repeat" description="RCC1" evidence="1">
    <location>
        <begin position="272"/>
        <end position="328"/>
    </location>
</feature>
<dbReference type="EMBL" id="JAZGUE010000006">
    <property type="protein sequence ID" value="KAL2265711.1"/>
    <property type="molecule type" value="Genomic_DNA"/>
</dbReference>
<dbReference type="Proteomes" id="UP001600064">
    <property type="component" value="Unassembled WGS sequence"/>
</dbReference>
<accession>A0ABR4D5R2</accession>
<evidence type="ECO:0000313" key="3">
    <source>
        <dbReference type="Proteomes" id="UP001600064"/>
    </source>
</evidence>
<dbReference type="PROSITE" id="PS50012">
    <property type="entry name" value="RCC1_3"/>
    <property type="match status" value="3"/>
</dbReference>
<protein>
    <recommendedName>
        <fullName evidence="4">Regulator of chromosome condensation 1/beta-lactamase-inhibitor protein II</fullName>
    </recommendedName>
</protein>
<gene>
    <name evidence="2" type="ORF">VTJ83DRAFT_6811</name>
</gene>
<reference evidence="2 3" key="1">
    <citation type="journal article" date="2024" name="Commun. Biol.">
        <title>Comparative genomic analysis of thermophilic fungi reveals convergent evolutionary adaptations and gene losses.</title>
        <authorList>
            <person name="Steindorff A.S."/>
            <person name="Aguilar-Pontes M.V."/>
            <person name="Robinson A.J."/>
            <person name="Andreopoulos B."/>
            <person name="LaButti K."/>
            <person name="Kuo A."/>
            <person name="Mondo S."/>
            <person name="Riley R."/>
            <person name="Otillar R."/>
            <person name="Haridas S."/>
            <person name="Lipzen A."/>
            <person name="Grimwood J."/>
            <person name="Schmutz J."/>
            <person name="Clum A."/>
            <person name="Reid I.D."/>
            <person name="Moisan M.C."/>
            <person name="Butler G."/>
            <person name="Nguyen T.T.M."/>
            <person name="Dewar K."/>
            <person name="Conant G."/>
            <person name="Drula E."/>
            <person name="Henrissat B."/>
            <person name="Hansel C."/>
            <person name="Singer S."/>
            <person name="Hutchinson M.I."/>
            <person name="de Vries R.P."/>
            <person name="Natvig D.O."/>
            <person name="Powell A.J."/>
            <person name="Tsang A."/>
            <person name="Grigoriev I.V."/>
        </authorList>
    </citation>
    <scope>NUCLEOTIDE SEQUENCE [LARGE SCALE GENOMIC DNA]</scope>
    <source>
        <strain evidence="2 3">ATCC 22073</strain>
    </source>
</reference>
<dbReference type="InterPro" id="IPR000408">
    <property type="entry name" value="Reg_chr_condens"/>
</dbReference>
<feature type="repeat" description="RCC1" evidence="1">
    <location>
        <begin position="147"/>
        <end position="196"/>
    </location>
</feature>
<dbReference type="PANTHER" id="PTHR45982">
    <property type="entry name" value="REGULATOR OF CHROMOSOME CONDENSATION"/>
    <property type="match status" value="1"/>
</dbReference>
<dbReference type="RefSeq" id="XP_070864438.1">
    <property type="nucleotide sequence ID" value="XM_071013564.1"/>
</dbReference>
<comment type="caution">
    <text evidence="2">The sequence shown here is derived from an EMBL/GenBank/DDBJ whole genome shotgun (WGS) entry which is preliminary data.</text>
</comment>
<evidence type="ECO:0000256" key="1">
    <source>
        <dbReference type="PROSITE-ProRule" id="PRU00235"/>
    </source>
</evidence>
<sequence length="334" mass="34977">MPLYATGFNAWNQLQFRVAASDAQVAEPDDLSSFACVLPDERVRRVRAALSYTEVVLDNGETRFAGMVPVVHQQLRSADELTYTALAEAANGTVVVHDGNDSLKQYPSVHHLLSHAAPSPVVFANHPAATQTVAYAAGFAALDPPTGRVWTWGDERYAACLGREPSDDSPAAAPRLLADLVDVPTGPVAKLAASPSGYLLAALTAGGDLYCWGDAARCGPALRSLHLDENDGAPVPVVIADATDTDGGGDAEKDVADVGVGDAHVLVLTADGEVYVLGDNSNGQLGLGPGVATATEWTRVELERVLEPGERVTSVVAGPRNSFLVVEKENKAMS</sequence>
<organism evidence="2 3">
    <name type="scientific">Remersonia thermophila</name>
    <dbReference type="NCBI Taxonomy" id="72144"/>
    <lineage>
        <taxon>Eukaryota</taxon>
        <taxon>Fungi</taxon>
        <taxon>Dikarya</taxon>
        <taxon>Ascomycota</taxon>
        <taxon>Pezizomycotina</taxon>
        <taxon>Sordariomycetes</taxon>
        <taxon>Sordariomycetidae</taxon>
        <taxon>Sordariales</taxon>
        <taxon>Sordariales incertae sedis</taxon>
        <taxon>Remersonia</taxon>
    </lineage>
</organism>
<dbReference type="InterPro" id="IPR009091">
    <property type="entry name" value="RCC1/BLIP-II"/>
</dbReference>
<name>A0ABR4D5R2_9PEZI</name>
<feature type="repeat" description="RCC1" evidence="1">
    <location>
        <begin position="207"/>
        <end position="271"/>
    </location>
</feature>
<evidence type="ECO:0000313" key="2">
    <source>
        <dbReference type="EMBL" id="KAL2265711.1"/>
    </source>
</evidence>
<evidence type="ECO:0008006" key="4">
    <source>
        <dbReference type="Google" id="ProtNLM"/>
    </source>
</evidence>
<dbReference type="GeneID" id="98128208"/>
<dbReference type="InterPro" id="IPR051553">
    <property type="entry name" value="Ran_GTPase-activating"/>
</dbReference>